<evidence type="ECO:0000256" key="1">
    <source>
        <dbReference type="ARBA" id="ARBA00022491"/>
    </source>
</evidence>
<keyword evidence="9" id="KW-0862">Zinc</keyword>
<dbReference type="PANTHER" id="PTHR30455">
    <property type="entry name" value="TRANSCRIPTIONAL REPRESSOR NRDR"/>
    <property type="match status" value="1"/>
</dbReference>
<comment type="function">
    <text evidence="9">Negatively regulates transcription of bacterial ribonucleotide reductase nrd genes and operons by binding to NrdR-boxes.</text>
</comment>
<keyword evidence="7 9" id="KW-0238">DNA-binding</keyword>
<dbReference type="GO" id="GO:0003677">
    <property type="term" value="F:DNA binding"/>
    <property type="evidence" value="ECO:0007669"/>
    <property type="project" value="UniProtKB-KW"/>
</dbReference>
<dbReference type="Pfam" id="PF22811">
    <property type="entry name" value="Zn_ribbon_NrdR"/>
    <property type="match status" value="1"/>
</dbReference>
<dbReference type="PROSITE" id="PS51161">
    <property type="entry name" value="ATP_CONE"/>
    <property type="match status" value="1"/>
</dbReference>
<evidence type="ECO:0000313" key="11">
    <source>
        <dbReference type="EMBL" id="KKO71102.1"/>
    </source>
</evidence>
<dbReference type="OrthoDB" id="9807461at2"/>
<organism evidence="11 13">
    <name type="scientific">Kerstersia gyiorum</name>
    <dbReference type="NCBI Taxonomy" id="206506"/>
    <lineage>
        <taxon>Bacteria</taxon>
        <taxon>Pseudomonadati</taxon>
        <taxon>Pseudomonadota</taxon>
        <taxon>Betaproteobacteria</taxon>
        <taxon>Burkholderiales</taxon>
        <taxon>Alcaligenaceae</taxon>
        <taxon>Kerstersia</taxon>
    </lineage>
</organism>
<dbReference type="RefSeq" id="WP_068372672.1">
    <property type="nucleotide sequence ID" value="NZ_CBCSEB010000003.1"/>
</dbReference>
<dbReference type="Proteomes" id="UP000078084">
    <property type="component" value="Unassembled WGS sequence"/>
</dbReference>
<evidence type="ECO:0000256" key="8">
    <source>
        <dbReference type="ARBA" id="ARBA00023163"/>
    </source>
</evidence>
<gene>
    <name evidence="9" type="primary">nrdR</name>
    <name evidence="11" type="ORF">AAV32_12585</name>
    <name evidence="12" type="ORF">EV679_0039</name>
</gene>
<keyword evidence="4 9" id="KW-0863">Zinc-finger</keyword>
<evidence type="ECO:0000256" key="7">
    <source>
        <dbReference type="ARBA" id="ARBA00023125"/>
    </source>
</evidence>
<evidence type="ECO:0000256" key="6">
    <source>
        <dbReference type="ARBA" id="ARBA00023015"/>
    </source>
</evidence>
<dbReference type="PATRIC" id="fig|206506.3.peg.2676"/>
<evidence type="ECO:0000256" key="9">
    <source>
        <dbReference type="HAMAP-Rule" id="MF_00440"/>
    </source>
</evidence>
<accession>A0A171KQD5</accession>
<dbReference type="AlphaFoldDB" id="A0A171KQD5"/>
<reference evidence="12 14" key="2">
    <citation type="submission" date="2019-02" db="EMBL/GenBank/DDBJ databases">
        <title>Genomic Encyclopedia of Type Strains, Phase IV (KMG-IV): sequencing the most valuable type-strain genomes for metagenomic binning, comparative biology and taxonomic classification.</title>
        <authorList>
            <person name="Goeker M."/>
        </authorList>
    </citation>
    <scope>NUCLEOTIDE SEQUENCE [LARGE SCALE GENOMIC DNA]</scope>
    <source>
        <strain evidence="12 14">DSM 16618</strain>
    </source>
</reference>
<dbReference type="Pfam" id="PF03477">
    <property type="entry name" value="ATP-cone"/>
    <property type="match status" value="1"/>
</dbReference>
<dbReference type="InterPro" id="IPR055173">
    <property type="entry name" value="NrdR-like_N"/>
</dbReference>
<evidence type="ECO:0000259" key="10">
    <source>
        <dbReference type="PROSITE" id="PS51161"/>
    </source>
</evidence>
<evidence type="ECO:0000313" key="14">
    <source>
        <dbReference type="Proteomes" id="UP000292039"/>
    </source>
</evidence>
<keyword evidence="5 9" id="KW-0067">ATP-binding</keyword>
<protein>
    <recommendedName>
        <fullName evidence="9">Transcriptional repressor NrdR</fullName>
    </recommendedName>
</protein>
<comment type="similarity">
    <text evidence="9">Belongs to the NrdR family.</text>
</comment>
<dbReference type="EMBL" id="SGWZ01000001">
    <property type="protein sequence ID" value="RZS72856.1"/>
    <property type="molecule type" value="Genomic_DNA"/>
</dbReference>
<feature type="zinc finger region" evidence="9">
    <location>
        <begin position="3"/>
        <end position="34"/>
    </location>
</feature>
<dbReference type="HAMAP" id="MF_00440">
    <property type="entry name" value="NrdR"/>
    <property type="match status" value="1"/>
</dbReference>
<evidence type="ECO:0000256" key="5">
    <source>
        <dbReference type="ARBA" id="ARBA00022840"/>
    </source>
</evidence>
<keyword evidence="8 9" id="KW-0804">Transcription</keyword>
<reference evidence="11 13" key="1">
    <citation type="submission" date="2015-04" db="EMBL/GenBank/DDBJ databases">
        <title>Genome sequence of Kerstersia gyiorum CG1.</title>
        <authorList>
            <person name="Greninger A.L."/>
            <person name="Kozyreva V."/>
            <person name="Chaturvedi V."/>
        </authorList>
    </citation>
    <scope>NUCLEOTIDE SEQUENCE [LARGE SCALE GENOMIC DNA]</scope>
    <source>
        <strain evidence="11 13">CG1</strain>
    </source>
</reference>
<dbReference type="GO" id="GO:0008270">
    <property type="term" value="F:zinc ion binding"/>
    <property type="evidence" value="ECO:0007669"/>
    <property type="project" value="UniProtKB-UniRule"/>
</dbReference>
<keyword evidence="2 9" id="KW-0479">Metal-binding</keyword>
<keyword evidence="3 9" id="KW-0547">Nucleotide-binding</keyword>
<sequence>MKCPFCGHQDTQVLDSRAMEEGQTIRRRRRCLACERRFTTFERAELDLPYIVKRNGSRTDYERAKLRASLALALRKRPVATADVDAAVVRIEEALMTSGLREVPSSRVGELVMQELKNLDQVAYVRYASVYQSFEDIGEFVRAIRAMQGPRGEAPKDK</sequence>
<dbReference type="GO" id="GO:0005524">
    <property type="term" value="F:ATP binding"/>
    <property type="evidence" value="ECO:0007669"/>
    <property type="project" value="UniProtKB-UniRule"/>
</dbReference>
<dbReference type="Proteomes" id="UP000292039">
    <property type="component" value="Unassembled WGS sequence"/>
</dbReference>
<dbReference type="GO" id="GO:0045892">
    <property type="term" value="P:negative regulation of DNA-templated transcription"/>
    <property type="evidence" value="ECO:0007669"/>
    <property type="project" value="UniProtKB-UniRule"/>
</dbReference>
<evidence type="ECO:0000256" key="4">
    <source>
        <dbReference type="ARBA" id="ARBA00022771"/>
    </source>
</evidence>
<comment type="cofactor">
    <cofactor evidence="9">
        <name>Zn(2+)</name>
        <dbReference type="ChEBI" id="CHEBI:29105"/>
    </cofactor>
    <text evidence="9">Binds 1 zinc ion.</text>
</comment>
<evidence type="ECO:0000313" key="12">
    <source>
        <dbReference type="EMBL" id="RZS72856.1"/>
    </source>
</evidence>
<proteinExistence type="inferred from homology"/>
<evidence type="ECO:0000313" key="13">
    <source>
        <dbReference type="Proteomes" id="UP000078084"/>
    </source>
</evidence>
<dbReference type="PANTHER" id="PTHR30455:SF2">
    <property type="entry name" value="TRANSCRIPTIONAL REPRESSOR NRDR"/>
    <property type="match status" value="1"/>
</dbReference>
<keyword evidence="1 9" id="KW-0678">Repressor</keyword>
<dbReference type="NCBIfam" id="TIGR00244">
    <property type="entry name" value="transcriptional regulator NrdR"/>
    <property type="match status" value="1"/>
</dbReference>
<evidence type="ECO:0000256" key="3">
    <source>
        <dbReference type="ARBA" id="ARBA00022741"/>
    </source>
</evidence>
<name>A0A171KQD5_9BURK</name>
<dbReference type="InterPro" id="IPR003796">
    <property type="entry name" value="RNR_NrdR-like"/>
</dbReference>
<keyword evidence="13" id="KW-1185">Reference proteome</keyword>
<keyword evidence="6 9" id="KW-0805">Transcription regulation</keyword>
<dbReference type="EMBL" id="LBNE01000009">
    <property type="protein sequence ID" value="KKO71102.1"/>
    <property type="molecule type" value="Genomic_DNA"/>
</dbReference>
<dbReference type="GeneID" id="99725036"/>
<dbReference type="STRING" id="206506.AAV32_12585"/>
<comment type="caution">
    <text evidence="11">The sequence shown here is derived from an EMBL/GenBank/DDBJ whole genome shotgun (WGS) entry which is preliminary data.</text>
</comment>
<dbReference type="InterPro" id="IPR005144">
    <property type="entry name" value="ATP-cone_dom"/>
</dbReference>
<evidence type="ECO:0000256" key="2">
    <source>
        <dbReference type="ARBA" id="ARBA00022723"/>
    </source>
</evidence>
<feature type="domain" description="ATP-cone" evidence="10">
    <location>
        <begin position="49"/>
        <end position="139"/>
    </location>
</feature>